<evidence type="ECO:0000256" key="3">
    <source>
        <dbReference type="ARBA" id="ARBA00023163"/>
    </source>
</evidence>
<dbReference type="GO" id="GO:0000976">
    <property type="term" value="F:transcription cis-regulatory region binding"/>
    <property type="evidence" value="ECO:0007669"/>
    <property type="project" value="TreeGrafter"/>
</dbReference>
<sequence>MPPVPRVPGLDGRQLRWADHNEERRLHVLQAAIGLLEEQPLGSELRVQQIAERAGLVRTVVYRLFNNRTDLNRAVQLHIVGMIRERLDATLVLSGSIEEIIRSIVGGYVDWVAEHPHLHEMAQRALGDGEPGELDRAVAQLGTDVSSLFQAGAALLGHDLDEEQMNTLDLLVVGLLGQVRGSVNQWVRRPDRTLSPRGLTAMLSRWIWYQIDGQAREMDVVLDPTVPIDRLASGAR</sequence>
<dbReference type="PROSITE" id="PS50977">
    <property type="entry name" value="HTH_TETR_2"/>
    <property type="match status" value="1"/>
</dbReference>
<evidence type="ECO:0000256" key="4">
    <source>
        <dbReference type="PROSITE-ProRule" id="PRU00335"/>
    </source>
</evidence>
<protein>
    <submittedName>
        <fullName evidence="6">TetR/AcrR family transcriptional regulator</fullName>
    </submittedName>
</protein>
<feature type="domain" description="HTH tetR-type" evidence="5">
    <location>
        <begin position="22"/>
        <end position="83"/>
    </location>
</feature>
<accession>A0A316THC4</accession>
<dbReference type="InterPro" id="IPR009057">
    <property type="entry name" value="Homeodomain-like_sf"/>
</dbReference>
<evidence type="ECO:0000259" key="5">
    <source>
        <dbReference type="PROSITE" id="PS50977"/>
    </source>
</evidence>
<dbReference type="RefSeq" id="WP_109693287.1">
    <property type="nucleotide sequence ID" value="NZ_QGDD01000003.1"/>
</dbReference>
<dbReference type="Gene3D" id="1.10.357.10">
    <property type="entry name" value="Tetracycline Repressor, domain 2"/>
    <property type="match status" value="1"/>
</dbReference>
<keyword evidence="1" id="KW-0805">Transcription regulation</keyword>
<name>A0A316THC4_9ACTN</name>
<reference evidence="6 7" key="1">
    <citation type="submission" date="2018-05" db="EMBL/GenBank/DDBJ databases">
        <title>Nocardioides silvaticus genome.</title>
        <authorList>
            <person name="Li C."/>
            <person name="Wang G."/>
        </authorList>
    </citation>
    <scope>NUCLEOTIDE SEQUENCE [LARGE SCALE GENOMIC DNA]</scope>
    <source>
        <strain evidence="6 7">CCTCC AB 2018079</strain>
    </source>
</reference>
<dbReference type="InterPro" id="IPR036271">
    <property type="entry name" value="Tet_transcr_reg_TetR-rel_C_sf"/>
</dbReference>
<feature type="DNA-binding region" description="H-T-H motif" evidence="4">
    <location>
        <begin position="46"/>
        <end position="65"/>
    </location>
</feature>
<dbReference type="Proteomes" id="UP000245507">
    <property type="component" value="Unassembled WGS sequence"/>
</dbReference>
<dbReference type="SUPFAM" id="SSF48498">
    <property type="entry name" value="Tetracyclin repressor-like, C-terminal domain"/>
    <property type="match status" value="1"/>
</dbReference>
<keyword evidence="3" id="KW-0804">Transcription</keyword>
<keyword evidence="2 4" id="KW-0238">DNA-binding</keyword>
<keyword evidence="7" id="KW-1185">Reference proteome</keyword>
<gene>
    <name evidence="6" type="ORF">DJ010_08745</name>
</gene>
<proteinExistence type="predicted"/>
<dbReference type="InterPro" id="IPR001647">
    <property type="entry name" value="HTH_TetR"/>
</dbReference>
<evidence type="ECO:0000313" key="7">
    <source>
        <dbReference type="Proteomes" id="UP000245507"/>
    </source>
</evidence>
<dbReference type="EMBL" id="QGDD01000003">
    <property type="protein sequence ID" value="PWN03198.1"/>
    <property type="molecule type" value="Genomic_DNA"/>
</dbReference>
<dbReference type="PANTHER" id="PTHR30055">
    <property type="entry name" value="HTH-TYPE TRANSCRIPTIONAL REGULATOR RUTR"/>
    <property type="match status" value="1"/>
</dbReference>
<dbReference type="GO" id="GO:0003700">
    <property type="term" value="F:DNA-binding transcription factor activity"/>
    <property type="evidence" value="ECO:0007669"/>
    <property type="project" value="TreeGrafter"/>
</dbReference>
<evidence type="ECO:0000256" key="2">
    <source>
        <dbReference type="ARBA" id="ARBA00023125"/>
    </source>
</evidence>
<dbReference type="SUPFAM" id="SSF46689">
    <property type="entry name" value="Homeodomain-like"/>
    <property type="match status" value="1"/>
</dbReference>
<evidence type="ECO:0000313" key="6">
    <source>
        <dbReference type="EMBL" id="PWN03198.1"/>
    </source>
</evidence>
<dbReference type="InterPro" id="IPR050109">
    <property type="entry name" value="HTH-type_TetR-like_transc_reg"/>
</dbReference>
<dbReference type="AlphaFoldDB" id="A0A316THC4"/>
<evidence type="ECO:0000256" key="1">
    <source>
        <dbReference type="ARBA" id="ARBA00023015"/>
    </source>
</evidence>
<organism evidence="6 7">
    <name type="scientific">Nocardioides silvaticus</name>
    <dbReference type="NCBI Taxonomy" id="2201891"/>
    <lineage>
        <taxon>Bacteria</taxon>
        <taxon>Bacillati</taxon>
        <taxon>Actinomycetota</taxon>
        <taxon>Actinomycetes</taxon>
        <taxon>Propionibacteriales</taxon>
        <taxon>Nocardioidaceae</taxon>
        <taxon>Nocardioides</taxon>
    </lineage>
</organism>
<dbReference type="OrthoDB" id="4542604at2"/>
<comment type="caution">
    <text evidence="6">The sequence shown here is derived from an EMBL/GenBank/DDBJ whole genome shotgun (WGS) entry which is preliminary data.</text>
</comment>
<dbReference type="PANTHER" id="PTHR30055:SF234">
    <property type="entry name" value="HTH-TYPE TRANSCRIPTIONAL REGULATOR BETI"/>
    <property type="match status" value="1"/>
</dbReference>